<protein>
    <recommendedName>
        <fullName evidence="3">RiboL-PSP-HEPN domain-containing protein</fullName>
    </recommendedName>
</protein>
<reference evidence="1" key="1">
    <citation type="submission" date="2021-11" db="EMBL/GenBank/DDBJ databases">
        <title>Australian commercial rhizobial inoculants.</title>
        <authorList>
            <person name="Kohlmeier M.G."/>
            <person name="O'Hara G.W."/>
            <person name="Colombi E."/>
            <person name="Ramsay J.P."/>
            <person name="Terpolilli J."/>
        </authorList>
    </citation>
    <scope>NUCLEOTIDE SEQUENCE</scope>
    <source>
        <strain evidence="1">CC829</strain>
    </source>
</reference>
<evidence type="ECO:0000313" key="1">
    <source>
        <dbReference type="EMBL" id="UFW83822.1"/>
    </source>
</evidence>
<accession>A0ABY3QCZ5</accession>
<evidence type="ECO:0000313" key="2">
    <source>
        <dbReference type="Proteomes" id="UP001430990"/>
    </source>
</evidence>
<sequence length="169" mass="19022">MALDRSFRPDPELKGSYYRRLEDIPLALAKFDVTALPANSPAQFVVYYFGAEKLAKAIVGIDLNQPAPGAFHQRMGVRLPETKSSARKMKLTISEAELDALFEHQSRLPLPSSAITIRNRLSHDFGPTQVSHIRQHAPRLVPIMVKFIGNIELVLQHLRTLWTASQTRP</sequence>
<gene>
    <name evidence="1" type="ORF">BjapCC829_28170</name>
</gene>
<proteinExistence type="predicted"/>
<organism evidence="1 2">
    <name type="scientific">Bradyrhizobium barranii</name>
    <dbReference type="NCBI Taxonomy" id="2992140"/>
    <lineage>
        <taxon>Bacteria</taxon>
        <taxon>Pseudomonadati</taxon>
        <taxon>Pseudomonadota</taxon>
        <taxon>Alphaproteobacteria</taxon>
        <taxon>Hyphomicrobiales</taxon>
        <taxon>Nitrobacteraceae</taxon>
        <taxon>Bradyrhizobium</taxon>
    </lineage>
</organism>
<dbReference type="Proteomes" id="UP001430990">
    <property type="component" value="Chromosome"/>
</dbReference>
<name>A0ABY3QCZ5_9BRAD</name>
<dbReference type="RefSeq" id="WP_231142164.1">
    <property type="nucleotide sequence ID" value="NZ_CP088100.1"/>
</dbReference>
<evidence type="ECO:0008006" key="3">
    <source>
        <dbReference type="Google" id="ProtNLM"/>
    </source>
</evidence>
<dbReference type="EMBL" id="CP088100">
    <property type="protein sequence ID" value="UFW83822.1"/>
    <property type="molecule type" value="Genomic_DNA"/>
</dbReference>
<keyword evidence="2" id="KW-1185">Reference proteome</keyword>